<name>A0A2W1C215_HELAM</name>
<reference evidence="1 2" key="1">
    <citation type="journal article" date="2017" name="BMC Biol.">
        <title>Genomic innovations, transcriptional plasticity and gene loss underlying the evolution and divergence of two highly polyphagous and invasive Helicoverpa pest species.</title>
        <authorList>
            <person name="Pearce S.L."/>
            <person name="Clarke D.F."/>
            <person name="East P.D."/>
            <person name="Elfekih S."/>
            <person name="Gordon K.H."/>
            <person name="Jermiin L.S."/>
            <person name="McGaughran A."/>
            <person name="Oakeshott J.G."/>
            <person name="Papanikolaou A."/>
            <person name="Perera O.P."/>
            <person name="Rane R.V."/>
            <person name="Richards S."/>
            <person name="Tay W.T."/>
            <person name="Walsh T.K."/>
            <person name="Anderson A."/>
            <person name="Anderson C.J."/>
            <person name="Asgari S."/>
            <person name="Board P.G."/>
            <person name="Bretschneider A."/>
            <person name="Campbell P.M."/>
            <person name="Chertemps T."/>
            <person name="Christeller J.T."/>
            <person name="Coppin C.W."/>
            <person name="Downes S.J."/>
            <person name="Duan G."/>
            <person name="Farnsworth C.A."/>
            <person name="Good R.T."/>
            <person name="Han L.B."/>
            <person name="Han Y.C."/>
            <person name="Hatje K."/>
            <person name="Horne I."/>
            <person name="Huang Y.P."/>
            <person name="Hughes D.S."/>
            <person name="Jacquin-Joly E."/>
            <person name="James W."/>
            <person name="Jhangiani S."/>
            <person name="Kollmar M."/>
            <person name="Kuwar S.S."/>
            <person name="Li S."/>
            <person name="Liu N.Y."/>
            <person name="Maibeche M.T."/>
            <person name="Miller J.R."/>
            <person name="Montagne N."/>
            <person name="Perry T."/>
            <person name="Qu J."/>
            <person name="Song S.V."/>
            <person name="Sutton G.G."/>
            <person name="Vogel H."/>
            <person name="Walenz B.P."/>
            <person name="Xu W."/>
            <person name="Zhang H.J."/>
            <person name="Zou Z."/>
            <person name="Batterham P."/>
            <person name="Edwards O.R."/>
            <person name="Feyereisen R."/>
            <person name="Gibbs R.A."/>
            <person name="Heckel D.G."/>
            <person name="McGrath A."/>
            <person name="Robin C."/>
            <person name="Scherer S.E."/>
            <person name="Worley K.C."/>
            <person name="Wu Y.D."/>
        </authorList>
    </citation>
    <scope>NUCLEOTIDE SEQUENCE [LARGE SCALE GENOMIC DNA]</scope>
    <source>
        <strain evidence="1">Harm_GR_Male_#8</strain>
        <tissue evidence="1">Whole organism</tissue>
    </source>
</reference>
<gene>
    <name evidence="1" type="primary">HaOG202548</name>
    <name evidence="1" type="ORF">B5X24_HaOG202548</name>
</gene>
<accession>A0A2W1C215</accession>
<dbReference type="Proteomes" id="UP000249218">
    <property type="component" value="Unassembled WGS sequence"/>
</dbReference>
<evidence type="ECO:0000313" key="2">
    <source>
        <dbReference type="Proteomes" id="UP000249218"/>
    </source>
</evidence>
<dbReference type="EMBL" id="KZ149910">
    <property type="protein sequence ID" value="PZC78153.1"/>
    <property type="molecule type" value="Genomic_DNA"/>
</dbReference>
<evidence type="ECO:0000313" key="1">
    <source>
        <dbReference type="EMBL" id="PZC78153.1"/>
    </source>
</evidence>
<dbReference type="AlphaFoldDB" id="A0A2W1C215"/>
<keyword evidence="2" id="KW-1185">Reference proteome</keyword>
<proteinExistence type="predicted"/>
<organism evidence="1 2">
    <name type="scientific">Helicoverpa armigera</name>
    <name type="common">Cotton bollworm</name>
    <name type="synonym">Heliothis armigera</name>
    <dbReference type="NCBI Taxonomy" id="29058"/>
    <lineage>
        <taxon>Eukaryota</taxon>
        <taxon>Metazoa</taxon>
        <taxon>Ecdysozoa</taxon>
        <taxon>Arthropoda</taxon>
        <taxon>Hexapoda</taxon>
        <taxon>Insecta</taxon>
        <taxon>Pterygota</taxon>
        <taxon>Neoptera</taxon>
        <taxon>Endopterygota</taxon>
        <taxon>Lepidoptera</taxon>
        <taxon>Glossata</taxon>
        <taxon>Ditrysia</taxon>
        <taxon>Noctuoidea</taxon>
        <taxon>Noctuidae</taxon>
        <taxon>Heliothinae</taxon>
        <taxon>Helicoverpa</taxon>
    </lineage>
</organism>
<sequence>MQHMTNNNHAQYIVIVNESFVLSVCGRASSATVCVCGTSVWVFLCGARRGGRRSAVGRRRQFTCERHGAAALSTRRALVRDPNNFVHWKLFKAIPDGSDSRGSLSFRISSRVVK</sequence>
<protein>
    <submittedName>
        <fullName evidence="1">Uncharacterized protein</fullName>
    </submittedName>
</protein>